<sequence>MSKARPLIDRKVIYDDGGILQIRIWSVPSPVMASRHKYKYSLFYGRDGVRLVGYDNERGKGDHKHIREDELSYPFTDLDRMIDDFMADVTAIREGKL</sequence>
<keyword evidence="2" id="KW-1185">Reference proteome</keyword>
<evidence type="ECO:0000313" key="2">
    <source>
        <dbReference type="Proteomes" id="UP000595197"/>
    </source>
</evidence>
<proteinExistence type="predicted"/>
<evidence type="ECO:0008006" key="3">
    <source>
        <dbReference type="Google" id="ProtNLM"/>
    </source>
</evidence>
<evidence type="ECO:0000313" key="1">
    <source>
        <dbReference type="EMBL" id="QQP91268.1"/>
    </source>
</evidence>
<dbReference type="EMBL" id="CP067420">
    <property type="protein sequence ID" value="QQP91268.1"/>
    <property type="molecule type" value="Genomic_DNA"/>
</dbReference>
<gene>
    <name evidence="1" type="ORF">IGS68_08700</name>
</gene>
<dbReference type="Proteomes" id="UP000595197">
    <property type="component" value="Chromosome"/>
</dbReference>
<reference evidence="1" key="1">
    <citation type="submission" date="2021-02" db="EMBL/GenBank/DDBJ databases">
        <title>Skermanella TT6 skin isolate.</title>
        <authorList>
            <person name="Lee K."/>
            <person name="Ganzorig M."/>
        </authorList>
    </citation>
    <scope>NUCLEOTIDE SEQUENCE</scope>
    <source>
        <strain evidence="1">TT6</strain>
    </source>
</reference>
<protein>
    <recommendedName>
        <fullName evidence="3">DUF4222 domain-containing protein</fullName>
    </recommendedName>
</protein>
<dbReference type="RefSeq" id="WP_201079001.1">
    <property type="nucleotide sequence ID" value="NZ_CP067420.1"/>
</dbReference>
<organism evidence="1 2">
    <name type="scientific">Skermanella cutis</name>
    <dbReference type="NCBI Taxonomy" id="2775420"/>
    <lineage>
        <taxon>Bacteria</taxon>
        <taxon>Pseudomonadati</taxon>
        <taxon>Pseudomonadota</taxon>
        <taxon>Alphaproteobacteria</taxon>
        <taxon>Rhodospirillales</taxon>
        <taxon>Azospirillaceae</taxon>
        <taxon>Skermanella</taxon>
    </lineage>
</organism>
<name>A0ABX7BAX0_9PROT</name>
<accession>A0ABX7BAX0</accession>
<dbReference type="InterPro" id="IPR045397">
    <property type="entry name" value="TumE-like"/>
</dbReference>
<dbReference type="Pfam" id="PF20126">
    <property type="entry name" value="TumE"/>
    <property type="match status" value="1"/>
</dbReference>